<dbReference type="Proteomes" id="UP000290767">
    <property type="component" value="Unassembled WGS sequence"/>
</dbReference>
<comment type="caution">
    <text evidence="1">The sequence shown here is derived from an EMBL/GenBank/DDBJ whole genome shotgun (WGS) entry which is preliminary data.</text>
</comment>
<protein>
    <submittedName>
        <fullName evidence="1">Uncharacterized protein</fullName>
    </submittedName>
</protein>
<dbReference type="EMBL" id="MZMU01000009">
    <property type="protein sequence ID" value="RXT26592.1"/>
    <property type="molecule type" value="Genomic_DNA"/>
</dbReference>
<name>A0A4Q1U4Z7_RHILE</name>
<evidence type="ECO:0000313" key="1">
    <source>
        <dbReference type="EMBL" id="RXT26592.1"/>
    </source>
</evidence>
<gene>
    <name evidence="1" type="ORF">B5P46_12570</name>
</gene>
<organism evidence="1 2">
    <name type="scientific">Rhizobium leguminosarum</name>
    <dbReference type="NCBI Taxonomy" id="384"/>
    <lineage>
        <taxon>Bacteria</taxon>
        <taxon>Pseudomonadati</taxon>
        <taxon>Pseudomonadota</taxon>
        <taxon>Alphaproteobacteria</taxon>
        <taxon>Hyphomicrobiales</taxon>
        <taxon>Rhizobiaceae</taxon>
        <taxon>Rhizobium/Agrobacterium group</taxon>
        <taxon>Rhizobium</taxon>
    </lineage>
</organism>
<proteinExistence type="predicted"/>
<dbReference type="AlphaFoldDB" id="A0A4Q1U4Z7"/>
<accession>A0A4Q1U4Z7</accession>
<evidence type="ECO:0000313" key="2">
    <source>
        <dbReference type="Proteomes" id="UP000290767"/>
    </source>
</evidence>
<sequence>MLDECLATVVSHRFIADVRQPMSLLNLVTSKLNQLFIHLPPIAKLARRPTKFLRLSNNGAKFGHRAMPWRTEGEVVIRFARTWGHDMGPRHGV</sequence>
<reference evidence="1 2" key="1">
    <citation type="submission" date="2017-03" db="EMBL/GenBank/DDBJ databases">
        <authorList>
            <person name="Safronova V.I."/>
            <person name="Sazanova A.L."/>
            <person name="Chirak E.R."/>
        </authorList>
    </citation>
    <scope>NUCLEOTIDE SEQUENCE [LARGE SCALE GENOMIC DNA]</scope>
    <source>
        <strain evidence="1 2">Tri-43</strain>
    </source>
</reference>